<gene>
    <name evidence="2" type="ORF">HJG59_002056</name>
</gene>
<keyword evidence="3" id="KW-1185">Reference proteome</keyword>
<keyword evidence="2" id="KW-0808">Transferase</keyword>
<proteinExistence type="predicted"/>
<dbReference type="AlphaFoldDB" id="A0A7J8IX37"/>
<accession>A0A7J8IX37</accession>
<protein>
    <submittedName>
        <fullName evidence="2">Calcium/calmodulin dependent protein kinase IV</fullName>
    </submittedName>
</protein>
<keyword evidence="2" id="KW-0418">Kinase</keyword>
<evidence type="ECO:0000313" key="3">
    <source>
        <dbReference type="Proteomes" id="UP000550707"/>
    </source>
</evidence>
<dbReference type="Gene3D" id="6.10.140.620">
    <property type="match status" value="1"/>
</dbReference>
<feature type="compositionally biased region" description="Basic and acidic residues" evidence="1">
    <location>
        <begin position="60"/>
        <end position="71"/>
    </location>
</feature>
<organism evidence="2 3">
    <name type="scientific">Molossus molossus</name>
    <name type="common">Pallas' mastiff bat</name>
    <name type="synonym">Vespertilio molossus</name>
    <dbReference type="NCBI Taxonomy" id="27622"/>
    <lineage>
        <taxon>Eukaryota</taxon>
        <taxon>Metazoa</taxon>
        <taxon>Chordata</taxon>
        <taxon>Craniata</taxon>
        <taxon>Vertebrata</taxon>
        <taxon>Euteleostomi</taxon>
        <taxon>Mammalia</taxon>
        <taxon>Eutheria</taxon>
        <taxon>Laurasiatheria</taxon>
        <taxon>Chiroptera</taxon>
        <taxon>Yangochiroptera</taxon>
        <taxon>Molossidae</taxon>
        <taxon>Molossus</taxon>
    </lineage>
</organism>
<feature type="region of interest" description="Disordered" evidence="1">
    <location>
        <begin position="27"/>
        <end position="75"/>
    </location>
</feature>
<evidence type="ECO:0000313" key="2">
    <source>
        <dbReference type="EMBL" id="KAF6488918.1"/>
    </source>
</evidence>
<dbReference type="GO" id="GO:0016301">
    <property type="term" value="F:kinase activity"/>
    <property type="evidence" value="ECO:0007669"/>
    <property type="project" value="UniProtKB-KW"/>
</dbReference>
<feature type="region of interest" description="Disordered" evidence="1">
    <location>
        <begin position="134"/>
        <end position="160"/>
    </location>
</feature>
<feature type="compositionally biased region" description="Low complexity" evidence="1">
    <location>
        <begin position="27"/>
        <end position="43"/>
    </location>
</feature>
<evidence type="ECO:0000256" key="1">
    <source>
        <dbReference type="SAM" id="MobiDB-lite"/>
    </source>
</evidence>
<feature type="compositionally biased region" description="Polar residues" evidence="1">
    <location>
        <begin position="44"/>
        <end position="56"/>
    </location>
</feature>
<comment type="caution">
    <text evidence="2">The sequence shown here is derived from an EMBL/GenBank/DDBJ whole genome shotgun (WGS) entry which is preliminary data.</text>
</comment>
<sequence>MDTAQKKLQEFNARRKLKAAVKAVVASSRLGSASSSHGSIQESQKVSQEPSPTQDGNEAVPEKKGQGDEAHVAVGSAEAELMKVKGVEEVQDADANAADATRMVLEAVEDVVKVSDPEVEEGLLQEKLKTVEEAAAPKEDEENPGLEFGAQQNDVILPEY</sequence>
<dbReference type="Proteomes" id="UP000550707">
    <property type="component" value="Unassembled WGS sequence"/>
</dbReference>
<dbReference type="EMBL" id="JACASF010000003">
    <property type="protein sequence ID" value="KAF6488918.1"/>
    <property type="molecule type" value="Genomic_DNA"/>
</dbReference>
<name>A0A7J8IX37_MOLMO</name>
<reference evidence="2 3" key="1">
    <citation type="journal article" date="2020" name="Nature">
        <title>Six reference-quality genomes reveal evolution of bat adaptations.</title>
        <authorList>
            <person name="Jebb D."/>
            <person name="Huang Z."/>
            <person name="Pippel M."/>
            <person name="Hughes G.M."/>
            <person name="Lavrichenko K."/>
            <person name="Devanna P."/>
            <person name="Winkler S."/>
            <person name="Jermiin L.S."/>
            <person name="Skirmuntt E.C."/>
            <person name="Katzourakis A."/>
            <person name="Burkitt-Gray L."/>
            <person name="Ray D.A."/>
            <person name="Sullivan K.A.M."/>
            <person name="Roscito J.G."/>
            <person name="Kirilenko B.M."/>
            <person name="Davalos L.M."/>
            <person name="Corthals A.P."/>
            <person name="Power M.L."/>
            <person name="Jones G."/>
            <person name="Ransome R.D."/>
            <person name="Dechmann D.K.N."/>
            <person name="Locatelli A.G."/>
            <person name="Puechmaille S.J."/>
            <person name="Fedrigo O."/>
            <person name="Jarvis E.D."/>
            <person name="Hiller M."/>
            <person name="Vernes S.C."/>
            <person name="Myers E.W."/>
            <person name="Teeling E.C."/>
        </authorList>
    </citation>
    <scope>NUCLEOTIDE SEQUENCE [LARGE SCALE GENOMIC DNA]</scope>
    <source>
        <strain evidence="2">MMolMol1</strain>
        <tissue evidence="2">Muscle</tissue>
    </source>
</reference>